<feature type="chain" id="PRO_5022706207" evidence="1">
    <location>
        <begin position="21"/>
        <end position="280"/>
    </location>
</feature>
<reference evidence="2 3" key="1">
    <citation type="submission" date="2019-08" db="EMBL/GenBank/DDBJ databases">
        <title>Complete genome sequence of Terriglobus albidus strain ORNL.</title>
        <authorList>
            <person name="Podar M."/>
        </authorList>
    </citation>
    <scope>NUCLEOTIDE SEQUENCE [LARGE SCALE GENOMIC DNA]</scope>
    <source>
        <strain evidence="2 3">ORNL</strain>
    </source>
</reference>
<dbReference type="AlphaFoldDB" id="A0A5B9EEN7"/>
<dbReference type="OrthoDB" id="110505at2"/>
<evidence type="ECO:0000256" key="1">
    <source>
        <dbReference type="SAM" id="SignalP"/>
    </source>
</evidence>
<protein>
    <submittedName>
        <fullName evidence="2">Uncharacterized protein</fullName>
    </submittedName>
</protein>
<evidence type="ECO:0000313" key="3">
    <source>
        <dbReference type="Proteomes" id="UP000321820"/>
    </source>
</evidence>
<gene>
    <name evidence="2" type="ORF">FTW19_20515</name>
</gene>
<dbReference type="Proteomes" id="UP000321820">
    <property type="component" value="Chromosome"/>
</dbReference>
<feature type="signal peptide" evidence="1">
    <location>
        <begin position="1"/>
        <end position="20"/>
    </location>
</feature>
<sequence>MLRSLALGTLLVLPLPVSLAQDVTGTQQEGPASPNVGAPKEQKTLTNDAIIRMAKAGLDEDLIAQTVRTQPGSYATGPDDLIALKEAGVSQTVISAMLAKNSGMTAHTERPIDLPPASSQVDDIGVYYKLRETQDWQPMPIELVNFRQGGALKSTLTNGIIKKDMNGHVKGSSAKLNMRAGDQILIYTPGGTQPEEYLLLRFRQHADNREFRTETGNVFHSQSGAERDSVSFQPRKIGKNMYAYEVPDLEPGEYGVLPPGNVNQRGMANAGKIYTFAIGR</sequence>
<proteinExistence type="predicted"/>
<accession>A0A5B9EEN7</accession>
<dbReference type="RefSeq" id="WP_147649424.1">
    <property type="nucleotide sequence ID" value="NZ_CP042806.1"/>
</dbReference>
<evidence type="ECO:0000313" key="2">
    <source>
        <dbReference type="EMBL" id="QEE30154.1"/>
    </source>
</evidence>
<keyword evidence="3" id="KW-1185">Reference proteome</keyword>
<organism evidence="2 3">
    <name type="scientific">Terriglobus albidus</name>
    <dbReference type="NCBI Taxonomy" id="1592106"/>
    <lineage>
        <taxon>Bacteria</taxon>
        <taxon>Pseudomonadati</taxon>
        <taxon>Acidobacteriota</taxon>
        <taxon>Terriglobia</taxon>
        <taxon>Terriglobales</taxon>
        <taxon>Acidobacteriaceae</taxon>
        <taxon>Terriglobus</taxon>
    </lineage>
</organism>
<dbReference type="KEGG" id="talb:FTW19_20515"/>
<name>A0A5B9EEN7_9BACT</name>
<keyword evidence="1" id="KW-0732">Signal</keyword>
<dbReference type="EMBL" id="CP042806">
    <property type="protein sequence ID" value="QEE30154.1"/>
    <property type="molecule type" value="Genomic_DNA"/>
</dbReference>